<protein>
    <submittedName>
        <fullName evidence="3">Uncharacterized protein</fullName>
    </submittedName>
</protein>
<feature type="chain" id="PRO_5043921620" evidence="2">
    <location>
        <begin position="19"/>
        <end position="382"/>
    </location>
</feature>
<dbReference type="PANTHER" id="PTHR21593">
    <property type="entry name" value="PRION-LIKE- Q/N-RICH -DOMAIN-BEARING PROTEIN PROTEIN"/>
    <property type="match status" value="1"/>
</dbReference>
<evidence type="ECO:0000313" key="4">
    <source>
        <dbReference type="Proteomes" id="UP001432322"/>
    </source>
</evidence>
<reference evidence="3" key="1">
    <citation type="submission" date="2023-10" db="EMBL/GenBank/DDBJ databases">
        <title>Genome assembly of Pristionchus species.</title>
        <authorList>
            <person name="Yoshida K."/>
            <person name="Sommer R.J."/>
        </authorList>
    </citation>
    <scope>NUCLEOTIDE SEQUENCE</scope>
    <source>
        <strain evidence="3">RS5133</strain>
    </source>
</reference>
<evidence type="ECO:0000313" key="3">
    <source>
        <dbReference type="EMBL" id="GMT35638.1"/>
    </source>
</evidence>
<keyword evidence="4" id="KW-1185">Reference proteome</keyword>
<accession>A0AAV5WZJ8</accession>
<evidence type="ECO:0000256" key="2">
    <source>
        <dbReference type="SAM" id="SignalP"/>
    </source>
</evidence>
<dbReference type="Proteomes" id="UP001432322">
    <property type="component" value="Unassembled WGS sequence"/>
</dbReference>
<evidence type="ECO:0000256" key="1">
    <source>
        <dbReference type="SAM" id="MobiDB-lite"/>
    </source>
</evidence>
<dbReference type="EMBL" id="BTSY01000007">
    <property type="protein sequence ID" value="GMT35638.1"/>
    <property type="molecule type" value="Genomic_DNA"/>
</dbReference>
<gene>
    <name evidence="3" type="ORF">PFISCL1PPCAC_26935</name>
</gene>
<feature type="signal peptide" evidence="2">
    <location>
        <begin position="1"/>
        <end position="18"/>
    </location>
</feature>
<dbReference type="PANTHER" id="PTHR21593:SF36">
    <property type="entry name" value="DUF148 DOMAIN-CONTAINING PROTEIN-RELATED"/>
    <property type="match status" value="1"/>
</dbReference>
<proteinExistence type="predicted"/>
<feature type="compositionally biased region" description="Low complexity" evidence="1">
    <location>
        <begin position="94"/>
        <end position="126"/>
    </location>
</feature>
<organism evidence="3 4">
    <name type="scientific">Pristionchus fissidentatus</name>
    <dbReference type="NCBI Taxonomy" id="1538716"/>
    <lineage>
        <taxon>Eukaryota</taxon>
        <taxon>Metazoa</taxon>
        <taxon>Ecdysozoa</taxon>
        <taxon>Nematoda</taxon>
        <taxon>Chromadorea</taxon>
        <taxon>Rhabditida</taxon>
        <taxon>Rhabditina</taxon>
        <taxon>Diplogasteromorpha</taxon>
        <taxon>Diplogasteroidea</taxon>
        <taxon>Neodiplogasteridae</taxon>
        <taxon>Pristionchus</taxon>
    </lineage>
</organism>
<dbReference type="InterPro" id="IPR052823">
    <property type="entry name" value="SXP/RAL-2_related"/>
</dbReference>
<feature type="region of interest" description="Disordered" evidence="1">
    <location>
        <begin position="79"/>
        <end position="151"/>
    </location>
</feature>
<sequence>FRMRVALIAATVLIAVSAQQVDKRCGLPANHASLPEFAREELQAIWKDYVQGAPCKKEIELTDEILKVLEEFGNDFETDTAATAKPKPVEEFASNDSSGSSSDDSETTTTRTTTTTTTTEPTTTTTIRQKFVAPAALRPKTSTWAPSRIEPASTPNYRRIATSSIKPVDEFYDYHDPAPTQGKVAKSLRKIGSPAFKDYGDIELLRDRKRKTQDENIGNFFKTTTRKPEFHSQKAGSQQFDEYDSKANEDDDFNVHFDTPNAPFLKGVSPAVREEFERLWSNQDVPSEGLRAEKVHLLAVSLLSGDQLEAYNIWATNRKKALRAREQEMAHLTPKARSALRRIARDDGEEQMRLSPAIKRELMGFARRLETRRLRRARARRS</sequence>
<name>A0AAV5WZJ8_9BILA</name>
<keyword evidence="2" id="KW-0732">Signal</keyword>
<dbReference type="AlphaFoldDB" id="A0AAV5WZJ8"/>
<feature type="non-terminal residue" evidence="3">
    <location>
        <position position="1"/>
    </location>
</feature>
<comment type="caution">
    <text evidence="3">The sequence shown here is derived from an EMBL/GenBank/DDBJ whole genome shotgun (WGS) entry which is preliminary data.</text>
</comment>